<evidence type="ECO:0000313" key="1">
    <source>
        <dbReference type="EMBL" id="KAK1279802.1"/>
    </source>
</evidence>
<protein>
    <submittedName>
        <fullName evidence="1">Uncharacterized protein</fullName>
    </submittedName>
</protein>
<reference evidence="1" key="1">
    <citation type="journal article" date="2023" name="Nat. Commun.">
        <title>Diploid and tetraploid genomes of Acorus and the evolution of monocots.</title>
        <authorList>
            <person name="Ma L."/>
            <person name="Liu K.W."/>
            <person name="Li Z."/>
            <person name="Hsiao Y.Y."/>
            <person name="Qi Y."/>
            <person name="Fu T."/>
            <person name="Tang G.D."/>
            <person name="Zhang D."/>
            <person name="Sun W.H."/>
            <person name="Liu D.K."/>
            <person name="Li Y."/>
            <person name="Chen G.Z."/>
            <person name="Liu X.D."/>
            <person name="Liao X.Y."/>
            <person name="Jiang Y.T."/>
            <person name="Yu X."/>
            <person name="Hao Y."/>
            <person name="Huang J."/>
            <person name="Zhao X.W."/>
            <person name="Ke S."/>
            <person name="Chen Y.Y."/>
            <person name="Wu W.L."/>
            <person name="Hsu J.L."/>
            <person name="Lin Y.F."/>
            <person name="Huang M.D."/>
            <person name="Li C.Y."/>
            <person name="Huang L."/>
            <person name="Wang Z.W."/>
            <person name="Zhao X."/>
            <person name="Zhong W.Y."/>
            <person name="Peng D.H."/>
            <person name="Ahmad S."/>
            <person name="Lan S."/>
            <person name="Zhang J.S."/>
            <person name="Tsai W.C."/>
            <person name="Van de Peer Y."/>
            <person name="Liu Z.J."/>
        </authorList>
    </citation>
    <scope>NUCLEOTIDE SEQUENCE</scope>
    <source>
        <strain evidence="1">SCP</strain>
    </source>
</reference>
<dbReference type="Proteomes" id="UP001179952">
    <property type="component" value="Unassembled WGS sequence"/>
</dbReference>
<name>A0AAV9BUJ2_ACOGR</name>
<keyword evidence="2" id="KW-1185">Reference proteome</keyword>
<comment type="caution">
    <text evidence="1">The sequence shown here is derived from an EMBL/GenBank/DDBJ whole genome shotgun (WGS) entry which is preliminary data.</text>
</comment>
<proteinExistence type="predicted"/>
<organism evidence="1 2">
    <name type="scientific">Acorus gramineus</name>
    <name type="common">Dwarf sweet flag</name>
    <dbReference type="NCBI Taxonomy" id="55184"/>
    <lineage>
        <taxon>Eukaryota</taxon>
        <taxon>Viridiplantae</taxon>
        <taxon>Streptophyta</taxon>
        <taxon>Embryophyta</taxon>
        <taxon>Tracheophyta</taxon>
        <taxon>Spermatophyta</taxon>
        <taxon>Magnoliopsida</taxon>
        <taxon>Liliopsida</taxon>
        <taxon>Acoraceae</taxon>
        <taxon>Acorus</taxon>
    </lineage>
</organism>
<gene>
    <name evidence="1" type="ORF">QJS04_geneDACA004527</name>
</gene>
<dbReference type="AlphaFoldDB" id="A0AAV9BUJ2"/>
<sequence>MKVGSRTRTGFCSPASSVDTEANLCACDTEEETRIGRRRFLEPPDAGIRSPLHIPLDPAVLSNTRPQLEKQSLVRKLRRQKTVLPGTQGSFASPSSSRSGVLIRLRSQSLEAPPRLQNRSYWEAMLSIRQCIS</sequence>
<dbReference type="EMBL" id="JAUJYN010000001">
    <property type="protein sequence ID" value="KAK1279802.1"/>
    <property type="molecule type" value="Genomic_DNA"/>
</dbReference>
<accession>A0AAV9BUJ2</accession>
<evidence type="ECO:0000313" key="2">
    <source>
        <dbReference type="Proteomes" id="UP001179952"/>
    </source>
</evidence>
<reference evidence="1" key="2">
    <citation type="submission" date="2023-06" db="EMBL/GenBank/DDBJ databases">
        <authorList>
            <person name="Ma L."/>
            <person name="Liu K.-W."/>
            <person name="Li Z."/>
            <person name="Hsiao Y.-Y."/>
            <person name="Qi Y."/>
            <person name="Fu T."/>
            <person name="Tang G."/>
            <person name="Zhang D."/>
            <person name="Sun W.-H."/>
            <person name="Liu D.-K."/>
            <person name="Li Y."/>
            <person name="Chen G.-Z."/>
            <person name="Liu X.-D."/>
            <person name="Liao X.-Y."/>
            <person name="Jiang Y.-T."/>
            <person name="Yu X."/>
            <person name="Hao Y."/>
            <person name="Huang J."/>
            <person name="Zhao X.-W."/>
            <person name="Ke S."/>
            <person name="Chen Y.-Y."/>
            <person name="Wu W.-L."/>
            <person name="Hsu J.-L."/>
            <person name="Lin Y.-F."/>
            <person name="Huang M.-D."/>
            <person name="Li C.-Y."/>
            <person name="Huang L."/>
            <person name="Wang Z.-W."/>
            <person name="Zhao X."/>
            <person name="Zhong W.-Y."/>
            <person name="Peng D.-H."/>
            <person name="Ahmad S."/>
            <person name="Lan S."/>
            <person name="Zhang J.-S."/>
            <person name="Tsai W.-C."/>
            <person name="Van De Peer Y."/>
            <person name="Liu Z.-J."/>
        </authorList>
    </citation>
    <scope>NUCLEOTIDE SEQUENCE</scope>
    <source>
        <strain evidence="1">SCP</strain>
        <tissue evidence="1">Leaves</tissue>
    </source>
</reference>